<evidence type="ECO:0000313" key="2">
    <source>
        <dbReference type="Proteomes" id="UP000184383"/>
    </source>
</evidence>
<organism evidence="1 2">
    <name type="scientific">Aspergillus wentii DTO 134E9</name>
    <dbReference type="NCBI Taxonomy" id="1073089"/>
    <lineage>
        <taxon>Eukaryota</taxon>
        <taxon>Fungi</taxon>
        <taxon>Dikarya</taxon>
        <taxon>Ascomycota</taxon>
        <taxon>Pezizomycotina</taxon>
        <taxon>Eurotiomycetes</taxon>
        <taxon>Eurotiomycetidae</taxon>
        <taxon>Eurotiales</taxon>
        <taxon>Aspergillaceae</taxon>
        <taxon>Aspergillus</taxon>
        <taxon>Aspergillus subgen. Cremei</taxon>
    </lineage>
</organism>
<proteinExistence type="predicted"/>
<accession>A0A1L9R4C8</accession>
<reference evidence="2" key="1">
    <citation type="journal article" date="2017" name="Genome Biol.">
        <title>Comparative genomics reveals high biological diversity and specific adaptations in the industrially and medically important fungal genus Aspergillus.</title>
        <authorList>
            <person name="de Vries R.P."/>
            <person name="Riley R."/>
            <person name="Wiebenga A."/>
            <person name="Aguilar-Osorio G."/>
            <person name="Amillis S."/>
            <person name="Uchima C.A."/>
            <person name="Anderluh G."/>
            <person name="Asadollahi M."/>
            <person name="Askin M."/>
            <person name="Barry K."/>
            <person name="Battaglia E."/>
            <person name="Bayram O."/>
            <person name="Benocci T."/>
            <person name="Braus-Stromeyer S.A."/>
            <person name="Caldana C."/>
            <person name="Canovas D."/>
            <person name="Cerqueira G.C."/>
            <person name="Chen F."/>
            <person name="Chen W."/>
            <person name="Choi C."/>
            <person name="Clum A."/>
            <person name="Dos Santos R.A."/>
            <person name="Damasio A.R."/>
            <person name="Diallinas G."/>
            <person name="Emri T."/>
            <person name="Fekete E."/>
            <person name="Flipphi M."/>
            <person name="Freyberg S."/>
            <person name="Gallo A."/>
            <person name="Gournas C."/>
            <person name="Habgood R."/>
            <person name="Hainaut M."/>
            <person name="Harispe M.L."/>
            <person name="Henrissat B."/>
            <person name="Hilden K.S."/>
            <person name="Hope R."/>
            <person name="Hossain A."/>
            <person name="Karabika E."/>
            <person name="Karaffa L."/>
            <person name="Karanyi Z."/>
            <person name="Krasevec N."/>
            <person name="Kuo A."/>
            <person name="Kusch H."/>
            <person name="LaButti K."/>
            <person name="Lagendijk E.L."/>
            <person name="Lapidus A."/>
            <person name="Levasseur A."/>
            <person name="Lindquist E."/>
            <person name="Lipzen A."/>
            <person name="Logrieco A.F."/>
            <person name="MacCabe A."/>
            <person name="Maekelae M.R."/>
            <person name="Malavazi I."/>
            <person name="Melin P."/>
            <person name="Meyer V."/>
            <person name="Mielnichuk N."/>
            <person name="Miskei M."/>
            <person name="Molnar A.P."/>
            <person name="Mule G."/>
            <person name="Ngan C.Y."/>
            <person name="Orejas M."/>
            <person name="Orosz E."/>
            <person name="Ouedraogo J.P."/>
            <person name="Overkamp K.M."/>
            <person name="Park H.-S."/>
            <person name="Perrone G."/>
            <person name="Piumi F."/>
            <person name="Punt P.J."/>
            <person name="Ram A.F."/>
            <person name="Ramon A."/>
            <person name="Rauscher S."/>
            <person name="Record E."/>
            <person name="Riano-Pachon D.M."/>
            <person name="Robert V."/>
            <person name="Roehrig J."/>
            <person name="Ruller R."/>
            <person name="Salamov A."/>
            <person name="Salih N.S."/>
            <person name="Samson R.A."/>
            <person name="Sandor E."/>
            <person name="Sanguinetti M."/>
            <person name="Schuetze T."/>
            <person name="Sepcic K."/>
            <person name="Shelest E."/>
            <person name="Sherlock G."/>
            <person name="Sophianopoulou V."/>
            <person name="Squina F.M."/>
            <person name="Sun H."/>
            <person name="Susca A."/>
            <person name="Todd R.B."/>
            <person name="Tsang A."/>
            <person name="Unkles S.E."/>
            <person name="van de Wiele N."/>
            <person name="van Rossen-Uffink D."/>
            <person name="Oliveira J.V."/>
            <person name="Vesth T.C."/>
            <person name="Visser J."/>
            <person name="Yu J.-H."/>
            <person name="Zhou M."/>
            <person name="Andersen M.R."/>
            <person name="Archer D.B."/>
            <person name="Baker S.E."/>
            <person name="Benoit I."/>
            <person name="Brakhage A.A."/>
            <person name="Braus G.H."/>
            <person name="Fischer R."/>
            <person name="Frisvad J.C."/>
            <person name="Goldman G.H."/>
            <person name="Houbraken J."/>
            <person name="Oakley B."/>
            <person name="Pocsi I."/>
            <person name="Scazzocchio C."/>
            <person name="Seiboth B."/>
            <person name="vanKuyk P.A."/>
            <person name="Wortman J."/>
            <person name="Dyer P.S."/>
            <person name="Grigoriev I.V."/>
        </authorList>
    </citation>
    <scope>NUCLEOTIDE SEQUENCE [LARGE SCALE GENOMIC DNA]</scope>
    <source>
        <strain evidence="2">DTO 134E9</strain>
    </source>
</reference>
<dbReference type="GeneID" id="63752619"/>
<dbReference type="EMBL" id="KV878218">
    <property type="protein sequence ID" value="OJJ29743.1"/>
    <property type="molecule type" value="Genomic_DNA"/>
</dbReference>
<sequence>MWEEREHVQAIANRSADRFSHYTDEVKDSISQFDHDNQGKAINWNVRLDKEIETLESSLNRQCLQNFRMSWYEYERRSDIDEETEALVKPHVDKVDAKFCEYRDKTVESLKRRRREGFSGGWDVQAWYEEYKRYLDDLQEYIAHMNDDVNDES</sequence>
<evidence type="ECO:0000313" key="1">
    <source>
        <dbReference type="EMBL" id="OJJ29743.1"/>
    </source>
</evidence>
<gene>
    <name evidence="1" type="ORF">ASPWEDRAFT_46485</name>
</gene>
<dbReference type="AlphaFoldDB" id="A0A1L9R4C8"/>
<feature type="non-terminal residue" evidence="1">
    <location>
        <position position="153"/>
    </location>
</feature>
<dbReference type="VEuPathDB" id="FungiDB:ASPWEDRAFT_46485"/>
<name>A0A1L9R4C8_ASPWE</name>
<keyword evidence="2" id="KW-1185">Reference proteome</keyword>
<dbReference type="Proteomes" id="UP000184383">
    <property type="component" value="Unassembled WGS sequence"/>
</dbReference>
<protein>
    <submittedName>
        <fullName evidence="1">Uncharacterized protein</fullName>
    </submittedName>
</protein>
<dbReference type="RefSeq" id="XP_040683420.1">
    <property type="nucleotide sequence ID" value="XM_040836771.1"/>
</dbReference>